<dbReference type="EMBL" id="JBHUIP010000012">
    <property type="protein sequence ID" value="MFD2263983.1"/>
    <property type="molecule type" value="Genomic_DNA"/>
</dbReference>
<sequence>MPVLSYWGLPPEGLTMPLHYFLVPLATVLIWSGNLIVNKLSAGAIAPGAIALYRWVLALLVMTPFIAPSVWRYRREISAVWWKLAILGLLGLAMWQGLAYFAAAFTSATNMGIFVPIVPLITLLLSALILRERPSVGALLGGIVALVGLAVLMGHGDPLKVLDLGVGLGDGLMLVACVTYAGYSVLLRRWTFEIPRWTALYVQASFATLFLVPSFFLGEASPITAQNIWLILYAAIPASIVSTYLWMLSIRLLGANRASIFMNLVPVLTAAFAILFLGEAPALYHFIGGGLALLGVALAQVVTKPLPRFS</sequence>
<dbReference type="InterPro" id="IPR000620">
    <property type="entry name" value="EamA_dom"/>
</dbReference>
<accession>A0ABW5DS55</accession>
<feature type="transmembrane region" description="Helical" evidence="6">
    <location>
        <begin position="283"/>
        <end position="302"/>
    </location>
</feature>
<evidence type="ECO:0000256" key="6">
    <source>
        <dbReference type="SAM" id="Phobius"/>
    </source>
</evidence>
<reference evidence="9" key="1">
    <citation type="journal article" date="2019" name="Int. J. Syst. Evol. Microbiol.">
        <title>The Global Catalogue of Microorganisms (GCM) 10K type strain sequencing project: providing services to taxonomists for standard genome sequencing and annotation.</title>
        <authorList>
            <consortium name="The Broad Institute Genomics Platform"/>
            <consortium name="The Broad Institute Genome Sequencing Center for Infectious Disease"/>
            <person name="Wu L."/>
            <person name="Ma J."/>
        </authorList>
    </citation>
    <scope>NUCLEOTIDE SEQUENCE [LARGE SCALE GENOMIC DNA]</scope>
    <source>
        <strain evidence="9">CGMCC 1.19062</strain>
    </source>
</reference>
<dbReference type="RefSeq" id="WP_379877025.1">
    <property type="nucleotide sequence ID" value="NZ_JBHUIP010000012.1"/>
</dbReference>
<feature type="transmembrane region" description="Helical" evidence="6">
    <location>
        <begin position="111"/>
        <end position="130"/>
    </location>
</feature>
<feature type="domain" description="EamA" evidence="7">
    <location>
        <begin position="168"/>
        <end position="298"/>
    </location>
</feature>
<dbReference type="InterPro" id="IPR037185">
    <property type="entry name" value="EmrE-like"/>
</dbReference>
<evidence type="ECO:0000256" key="5">
    <source>
        <dbReference type="ARBA" id="ARBA00023136"/>
    </source>
</evidence>
<feature type="transmembrane region" description="Helical" evidence="6">
    <location>
        <begin position="166"/>
        <end position="186"/>
    </location>
</feature>
<dbReference type="Pfam" id="PF00892">
    <property type="entry name" value="EamA"/>
    <property type="match status" value="2"/>
</dbReference>
<evidence type="ECO:0000313" key="9">
    <source>
        <dbReference type="Proteomes" id="UP001597295"/>
    </source>
</evidence>
<dbReference type="PANTHER" id="PTHR32322:SF2">
    <property type="entry name" value="EAMA DOMAIN-CONTAINING PROTEIN"/>
    <property type="match status" value="1"/>
</dbReference>
<feature type="transmembrane region" description="Helical" evidence="6">
    <location>
        <begin position="260"/>
        <end position="277"/>
    </location>
</feature>
<comment type="caution">
    <text evidence="8">The sequence shown here is derived from an EMBL/GenBank/DDBJ whole genome shotgun (WGS) entry which is preliminary data.</text>
</comment>
<feature type="domain" description="EamA" evidence="7">
    <location>
        <begin position="25"/>
        <end position="153"/>
    </location>
</feature>
<protein>
    <submittedName>
        <fullName evidence="8">DMT family transporter</fullName>
    </submittedName>
</protein>
<feature type="transmembrane region" description="Helical" evidence="6">
    <location>
        <begin position="228"/>
        <end position="248"/>
    </location>
</feature>
<dbReference type="InterPro" id="IPR050638">
    <property type="entry name" value="AA-Vitamin_Transporters"/>
</dbReference>
<feature type="transmembrane region" description="Helical" evidence="6">
    <location>
        <begin position="20"/>
        <end position="38"/>
    </location>
</feature>
<evidence type="ECO:0000256" key="1">
    <source>
        <dbReference type="ARBA" id="ARBA00004141"/>
    </source>
</evidence>
<gene>
    <name evidence="8" type="ORF">ACFSM5_13860</name>
</gene>
<keyword evidence="5 6" id="KW-0472">Membrane</keyword>
<feature type="transmembrane region" description="Helical" evidence="6">
    <location>
        <begin position="79"/>
        <end position="105"/>
    </location>
</feature>
<feature type="transmembrane region" description="Helical" evidence="6">
    <location>
        <begin position="137"/>
        <end position="154"/>
    </location>
</feature>
<keyword evidence="3 6" id="KW-0812">Transmembrane</keyword>
<dbReference type="PANTHER" id="PTHR32322">
    <property type="entry name" value="INNER MEMBRANE TRANSPORTER"/>
    <property type="match status" value="1"/>
</dbReference>
<feature type="transmembrane region" description="Helical" evidence="6">
    <location>
        <begin position="44"/>
        <end position="67"/>
    </location>
</feature>
<comment type="similarity">
    <text evidence="2">Belongs to the EamA transporter family.</text>
</comment>
<organism evidence="8 9">
    <name type="scientific">Lacibacterium aquatile</name>
    <dbReference type="NCBI Taxonomy" id="1168082"/>
    <lineage>
        <taxon>Bacteria</taxon>
        <taxon>Pseudomonadati</taxon>
        <taxon>Pseudomonadota</taxon>
        <taxon>Alphaproteobacteria</taxon>
        <taxon>Rhodospirillales</taxon>
        <taxon>Rhodospirillaceae</taxon>
    </lineage>
</organism>
<evidence type="ECO:0000256" key="3">
    <source>
        <dbReference type="ARBA" id="ARBA00022692"/>
    </source>
</evidence>
<evidence type="ECO:0000256" key="2">
    <source>
        <dbReference type="ARBA" id="ARBA00007362"/>
    </source>
</evidence>
<evidence type="ECO:0000256" key="4">
    <source>
        <dbReference type="ARBA" id="ARBA00022989"/>
    </source>
</evidence>
<feature type="transmembrane region" description="Helical" evidence="6">
    <location>
        <begin position="198"/>
        <end position="216"/>
    </location>
</feature>
<name>A0ABW5DS55_9PROT</name>
<keyword evidence="9" id="KW-1185">Reference proteome</keyword>
<dbReference type="Proteomes" id="UP001597295">
    <property type="component" value="Unassembled WGS sequence"/>
</dbReference>
<proteinExistence type="inferred from homology"/>
<dbReference type="SUPFAM" id="SSF103481">
    <property type="entry name" value="Multidrug resistance efflux transporter EmrE"/>
    <property type="match status" value="2"/>
</dbReference>
<evidence type="ECO:0000313" key="8">
    <source>
        <dbReference type="EMBL" id="MFD2263983.1"/>
    </source>
</evidence>
<comment type="subcellular location">
    <subcellularLocation>
        <location evidence="1">Membrane</location>
        <topology evidence="1">Multi-pass membrane protein</topology>
    </subcellularLocation>
</comment>
<keyword evidence="4 6" id="KW-1133">Transmembrane helix</keyword>
<evidence type="ECO:0000259" key="7">
    <source>
        <dbReference type="Pfam" id="PF00892"/>
    </source>
</evidence>